<name>A0A8H5CY11_9AGAR</name>
<reference evidence="2 3" key="1">
    <citation type="journal article" date="2020" name="ISME J.">
        <title>Uncovering the hidden diversity of litter-decomposition mechanisms in mushroom-forming fungi.</title>
        <authorList>
            <person name="Floudas D."/>
            <person name="Bentzer J."/>
            <person name="Ahren D."/>
            <person name="Johansson T."/>
            <person name="Persson P."/>
            <person name="Tunlid A."/>
        </authorList>
    </citation>
    <scope>NUCLEOTIDE SEQUENCE [LARGE SCALE GENOMIC DNA]</scope>
    <source>
        <strain evidence="2 3">CBS 146.42</strain>
    </source>
</reference>
<comment type="caution">
    <text evidence="2">The sequence shown here is derived from an EMBL/GenBank/DDBJ whole genome shotgun (WGS) entry which is preliminary data.</text>
</comment>
<accession>A0A8H5CY11</accession>
<dbReference type="InterPro" id="IPR034686">
    <property type="entry name" value="Terpene_cyclase-like_2"/>
</dbReference>
<sequence>MAQSNSLVELDCSYDCRFIPHLPDKAEEIKANITSYYIANLFSDSIERQKRYLAQDLEEWFIMVFSGALDSRLQITCIWYEYFFFFDDVIEKLDGEKAKACITRVLGILNDIQEPDPTNRLEVVLKDITLMLMSIGDEADRILARNVLSAIQEYCAAMGNYKKRKDSMDSFETYQQYRLLEAAAWPAFALVAWSYGIYLPPHMSTDPDVRELGRLAGLHACFVNDLYSYRVEALHTQYKDSEDATFLYNSIPVIMKEQRTDAQGAMDYLKVYISHMEEKFLQTSNKLRERYIGEELGMTNRLVEGYERLLAANWIWSVYCGRYNSFV</sequence>
<evidence type="ECO:0000256" key="1">
    <source>
        <dbReference type="ARBA" id="ARBA00006333"/>
    </source>
</evidence>
<dbReference type="Pfam" id="PF19086">
    <property type="entry name" value="Terpene_syn_C_2"/>
    <property type="match status" value="1"/>
</dbReference>
<organism evidence="2 3">
    <name type="scientific">Leucocoprinus leucothites</name>
    <dbReference type="NCBI Taxonomy" id="201217"/>
    <lineage>
        <taxon>Eukaryota</taxon>
        <taxon>Fungi</taxon>
        <taxon>Dikarya</taxon>
        <taxon>Basidiomycota</taxon>
        <taxon>Agaricomycotina</taxon>
        <taxon>Agaricomycetes</taxon>
        <taxon>Agaricomycetidae</taxon>
        <taxon>Agaricales</taxon>
        <taxon>Agaricineae</taxon>
        <taxon>Agaricaceae</taxon>
        <taxon>Leucocoprinus</taxon>
    </lineage>
</organism>
<dbReference type="GO" id="GO:0008299">
    <property type="term" value="P:isoprenoid biosynthetic process"/>
    <property type="evidence" value="ECO:0007669"/>
    <property type="project" value="UniProtKB-ARBA"/>
</dbReference>
<comment type="similarity">
    <text evidence="1">Belongs to the terpene synthase family.</text>
</comment>
<keyword evidence="3" id="KW-1185">Reference proteome</keyword>
<evidence type="ECO:0008006" key="4">
    <source>
        <dbReference type="Google" id="ProtNLM"/>
    </source>
</evidence>
<dbReference type="AlphaFoldDB" id="A0A8H5CY11"/>
<dbReference type="EMBL" id="JAACJO010000015">
    <property type="protein sequence ID" value="KAF5350057.1"/>
    <property type="molecule type" value="Genomic_DNA"/>
</dbReference>
<evidence type="ECO:0000313" key="3">
    <source>
        <dbReference type="Proteomes" id="UP000559027"/>
    </source>
</evidence>
<proteinExistence type="inferred from homology"/>
<evidence type="ECO:0000313" key="2">
    <source>
        <dbReference type="EMBL" id="KAF5350057.1"/>
    </source>
</evidence>
<protein>
    <recommendedName>
        <fullName evidence="4">Terpene synthase</fullName>
    </recommendedName>
</protein>
<dbReference type="GO" id="GO:0010333">
    <property type="term" value="F:terpene synthase activity"/>
    <property type="evidence" value="ECO:0007669"/>
    <property type="project" value="InterPro"/>
</dbReference>
<dbReference type="Proteomes" id="UP000559027">
    <property type="component" value="Unassembled WGS sequence"/>
</dbReference>
<gene>
    <name evidence="2" type="ORF">D9756_009297</name>
</gene>
<dbReference type="SUPFAM" id="SSF48576">
    <property type="entry name" value="Terpenoid synthases"/>
    <property type="match status" value="1"/>
</dbReference>
<dbReference type="Gene3D" id="1.10.600.10">
    <property type="entry name" value="Farnesyl Diphosphate Synthase"/>
    <property type="match status" value="1"/>
</dbReference>
<dbReference type="SFLD" id="SFLDS00005">
    <property type="entry name" value="Isoprenoid_Synthase_Type_I"/>
    <property type="match status" value="1"/>
</dbReference>
<dbReference type="SFLD" id="SFLDG01020">
    <property type="entry name" value="Terpene_Cyclase_Like_2"/>
    <property type="match status" value="1"/>
</dbReference>
<dbReference type="InterPro" id="IPR008949">
    <property type="entry name" value="Isoprenoid_synthase_dom_sf"/>
</dbReference>